<gene>
    <name evidence="1" type="ORF">PVBG_05584</name>
</gene>
<evidence type="ECO:0008006" key="3">
    <source>
        <dbReference type="Google" id="ProtNLM"/>
    </source>
</evidence>
<name>A0A0J9SN98_PLAV1</name>
<organism evidence="1 2">
    <name type="scientific">Plasmodium vivax (strain Brazil I)</name>
    <dbReference type="NCBI Taxonomy" id="1033975"/>
    <lineage>
        <taxon>Eukaryota</taxon>
        <taxon>Sar</taxon>
        <taxon>Alveolata</taxon>
        <taxon>Apicomplexa</taxon>
        <taxon>Aconoidasida</taxon>
        <taxon>Haemosporida</taxon>
        <taxon>Plasmodiidae</taxon>
        <taxon>Plasmodium</taxon>
        <taxon>Plasmodium (Plasmodium)</taxon>
    </lineage>
</organism>
<dbReference type="Proteomes" id="UP000053327">
    <property type="component" value="Unassembled WGS sequence"/>
</dbReference>
<accession>A0A0J9SN98</accession>
<evidence type="ECO:0000313" key="1">
    <source>
        <dbReference type="EMBL" id="KMZ83467.1"/>
    </source>
</evidence>
<reference evidence="1 2" key="1">
    <citation type="submission" date="2011-08" db="EMBL/GenBank/DDBJ databases">
        <title>The Genome Sequence of Plasmodium vivax Brazil I.</title>
        <authorList>
            <consortium name="The Broad Institute Genome Sequencing Platform"/>
            <consortium name="The Broad Institute Genome Sequencing Center for Infectious Disease"/>
            <person name="Neafsey D."/>
            <person name="Carlton J."/>
            <person name="Barnwell J."/>
            <person name="Collins W."/>
            <person name="Escalante A."/>
            <person name="Mullikin J."/>
            <person name="Saul A."/>
            <person name="Guigo R."/>
            <person name="Camara F."/>
            <person name="Young S.K."/>
            <person name="Zeng Q."/>
            <person name="Gargeya S."/>
            <person name="Fitzgerald M."/>
            <person name="Haas B."/>
            <person name="Abouelleil A."/>
            <person name="Alvarado L."/>
            <person name="Arachchi H.M."/>
            <person name="Berlin A."/>
            <person name="Brown A."/>
            <person name="Chapman S.B."/>
            <person name="Chen Z."/>
            <person name="Dunbar C."/>
            <person name="Freedman E."/>
            <person name="Gearin G."/>
            <person name="Gellesch M."/>
            <person name="Goldberg J."/>
            <person name="Griggs A."/>
            <person name="Gujja S."/>
            <person name="Heiman D."/>
            <person name="Howarth C."/>
            <person name="Larson L."/>
            <person name="Lui A."/>
            <person name="MacDonald P.J.P."/>
            <person name="Montmayeur A."/>
            <person name="Murphy C."/>
            <person name="Neiman D."/>
            <person name="Pearson M."/>
            <person name="Priest M."/>
            <person name="Roberts A."/>
            <person name="Saif S."/>
            <person name="Shea T."/>
            <person name="Shenoy N."/>
            <person name="Sisk P."/>
            <person name="Stolte C."/>
            <person name="Sykes S."/>
            <person name="Wortman J."/>
            <person name="Nusbaum C."/>
            <person name="Birren B."/>
        </authorList>
    </citation>
    <scope>NUCLEOTIDE SEQUENCE [LARGE SCALE GENOMIC DNA]</scope>
    <source>
        <strain evidence="1 2">Brazil I</strain>
    </source>
</reference>
<dbReference type="AlphaFoldDB" id="A0A0J9SN98"/>
<dbReference type="EMBL" id="KQ234880">
    <property type="protein sequence ID" value="KMZ83467.1"/>
    <property type="molecule type" value="Genomic_DNA"/>
</dbReference>
<proteinExistence type="predicted"/>
<protein>
    <recommendedName>
        <fullName evidence="3">PIR Superfamily Protein</fullName>
    </recommendedName>
</protein>
<dbReference type="OrthoDB" id="10455638at2759"/>
<evidence type="ECO:0000313" key="2">
    <source>
        <dbReference type="Proteomes" id="UP000053327"/>
    </source>
</evidence>
<sequence>MKDINHERCCVETENYLNSIGQRKNEALKNIGCSVECGYDYLGAFSGKPLSDLCKYLNLWLDEQKRIHVKGNSGIAEEEWNDIENLWKYLLEKDPSSKCRRETNGYNISNKENYMKLLSYCLNRDYIKSLCESTISFSINIPHACSAFYNFVEGNYESFYKENQCIDYSIKDTDYSHNISDECTLYNMAITFPIISVQEKKIL</sequence>